<name>A0AA36EPY2_LACSI</name>
<evidence type="ECO:0000313" key="3">
    <source>
        <dbReference type="Proteomes" id="UP001177003"/>
    </source>
</evidence>
<evidence type="ECO:0000313" key="2">
    <source>
        <dbReference type="EMBL" id="CAI9304149.1"/>
    </source>
</evidence>
<protein>
    <submittedName>
        <fullName evidence="2">Uncharacterized protein</fullName>
    </submittedName>
</protein>
<dbReference type="AlphaFoldDB" id="A0AA36EPY2"/>
<sequence>MIRLSGGTSIVGDNSNRPPFNIRPYQTQPLSIPQHAIPSLSVHSPPISIASSPPPFPISSYLNILLISSEKASMSLVISGTPLSCTTPTIPFVSCLPIIESEGKNVWPDLRSRVSEYPGGLNLQHSVAYWLTLDLLSSNTQTAIRVYNSSEVDVIFVPFFSSVCFNRFSRLNPHQKTNRNKKLQAGGLPTVRCCKVGRLKESRPSVVSDLGVSMNYIGSSGSAFAFQKRRFHIFIEPRLDTFLEIQMLISNST</sequence>
<reference evidence="2" key="1">
    <citation type="submission" date="2023-04" db="EMBL/GenBank/DDBJ databases">
        <authorList>
            <person name="Vijverberg K."/>
            <person name="Xiong W."/>
            <person name="Schranz E."/>
        </authorList>
    </citation>
    <scope>NUCLEOTIDE SEQUENCE</scope>
</reference>
<dbReference type="EMBL" id="OX465085">
    <property type="protein sequence ID" value="CAI9304149.1"/>
    <property type="molecule type" value="Genomic_DNA"/>
</dbReference>
<feature type="region of interest" description="Disordered" evidence="1">
    <location>
        <begin position="1"/>
        <end position="24"/>
    </location>
</feature>
<proteinExistence type="predicted"/>
<dbReference type="Proteomes" id="UP001177003">
    <property type="component" value="Chromosome 9"/>
</dbReference>
<gene>
    <name evidence="2" type="ORF">LSALG_LOCUS42546</name>
</gene>
<keyword evidence="3" id="KW-1185">Reference proteome</keyword>
<evidence type="ECO:0000256" key="1">
    <source>
        <dbReference type="SAM" id="MobiDB-lite"/>
    </source>
</evidence>
<accession>A0AA36EPY2</accession>
<organism evidence="2 3">
    <name type="scientific">Lactuca saligna</name>
    <name type="common">Willowleaf lettuce</name>
    <dbReference type="NCBI Taxonomy" id="75948"/>
    <lineage>
        <taxon>Eukaryota</taxon>
        <taxon>Viridiplantae</taxon>
        <taxon>Streptophyta</taxon>
        <taxon>Embryophyta</taxon>
        <taxon>Tracheophyta</taxon>
        <taxon>Spermatophyta</taxon>
        <taxon>Magnoliopsida</taxon>
        <taxon>eudicotyledons</taxon>
        <taxon>Gunneridae</taxon>
        <taxon>Pentapetalae</taxon>
        <taxon>asterids</taxon>
        <taxon>campanulids</taxon>
        <taxon>Asterales</taxon>
        <taxon>Asteraceae</taxon>
        <taxon>Cichorioideae</taxon>
        <taxon>Cichorieae</taxon>
        <taxon>Lactucinae</taxon>
        <taxon>Lactuca</taxon>
    </lineage>
</organism>